<organism evidence="3 4">
    <name type="scientific">Holothuria leucospilota</name>
    <name type="common">Black long sea cucumber</name>
    <name type="synonym">Mertensiothuria leucospilota</name>
    <dbReference type="NCBI Taxonomy" id="206669"/>
    <lineage>
        <taxon>Eukaryota</taxon>
        <taxon>Metazoa</taxon>
        <taxon>Echinodermata</taxon>
        <taxon>Eleutherozoa</taxon>
        <taxon>Echinozoa</taxon>
        <taxon>Holothuroidea</taxon>
        <taxon>Aspidochirotacea</taxon>
        <taxon>Aspidochirotida</taxon>
        <taxon>Holothuriidae</taxon>
        <taxon>Holothuria</taxon>
    </lineage>
</organism>
<feature type="domain" description="Death" evidence="1">
    <location>
        <begin position="836"/>
        <end position="909"/>
    </location>
</feature>
<dbReference type="PROSITE" id="PS51065">
    <property type="entry name" value="NHR"/>
    <property type="match status" value="1"/>
</dbReference>
<dbReference type="Pfam" id="PF07177">
    <property type="entry name" value="Neuralized"/>
    <property type="match status" value="1"/>
</dbReference>
<dbReference type="InterPro" id="IPR037962">
    <property type="entry name" value="Neuralized"/>
</dbReference>
<name>A0A9Q1HC78_HOLLE</name>
<dbReference type="OrthoDB" id="6078042at2759"/>
<dbReference type="Gene3D" id="1.10.533.10">
    <property type="entry name" value="Death Domain, Fas"/>
    <property type="match status" value="1"/>
</dbReference>
<evidence type="ECO:0000259" key="2">
    <source>
        <dbReference type="PROSITE" id="PS51065"/>
    </source>
</evidence>
<sequence>MTFHPTCFGKNITIGNDGTTASREFPTKASYTPFGQGVTFTKSPIDLASPLILEVLSTAYAYSGTLCLGLTNHDPTSFKKLPTSSVPDFVQKPGNWGISVESRVEEGDWIVLKVNNNNSIHITLNDVTTKDYEPGGKIDFSKPVWGIIDVYGSVTKVGLMIPKANDLAAIEDVINGEDAISTVVELFRDDETSIRPLDIKLILLGEDAETVNLTKRGLLRDDESDAETPESNPLLSVTYYQDWIRRCRDDDERRIIAKKCADCVAKRLAERIEKSSATETASKPSQEKTKAIADPDLVKTILRRVKFNLLRSGSEVKGEISDGDHEKPCLSVWEFCQQYLDKSLHEMYIPSPIGCPMMILLVMNYNKIEINPECEKKMSFLRNLHSTLQMLSTRKPASGHDEPVHRQYLSPPVILVGIYDEVKSANIKIEEIEALIRGSLEEKVYQPHLMSLYHAIPHQDGKIASKGKKMIDNLRKHITRTAQGELDYNVETIPIHWYILKRTVMKRKESGKFLLTPDEVRDVFAELDMTDTEDCRKALHHLNETGIILTGANEKGVFICLEPDRTIDLVLKAMTVVDPTERWSTHNRMWTKLKKEGVLSETLLNHMWKDHMQLKDLLLDFMKHHHLLYDVTTTSETFKEYVIPVLLPRLLDSETSKPVPSTNDVILYIDFDGNMPDFIFLELCMAVRQWVIQNDGTSPVLAWDECKYLVNDSTELTIVRAESDQSVIQIYIKNSETIEASQSASRPPDHASVSMIKEKLVVGLTELLQKTPQHTLHYTINVKCSSCDKFINLEDCLRKSVVTCQKGHKMHTSVFQQWFTAPSEVDANPGEAKLLTDKILNEIASKLGSEWLSLGRSLGLTKEDIYQIQADHPLNVREQMFQMLSKWSDECKLQNEREKVDVLISALSQESIDQGMLADDIKTKLNLE</sequence>
<keyword evidence="4" id="KW-1185">Reference proteome</keyword>
<comment type="caution">
    <text evidence="3">The sequence shown here is derived from an EMBL/GenBank/DDBJ whole genome shotgun (WGS) entry which is preliminary data.</text>
</comment>
<dbReference type="PANTHER" id="PTHR12429">
    <property type="entry name" value="NEURALIZED"/>
    <property type="match status" value="1"/>
</dbReference>
<dbReference type="AlphaFoldDB" id="A0A9Q1HC78"/>
<dbReference type="InterPro" id="IPR011029">
    <property type="entry name" value="DEATH-like_dom_sf"/>
</dbReference>
<dbReference type="SMART" id="SM00005">
    <property type="entry name" value="DEATH"/>
    <property type="match status" value="1"/>
</dbReference>
<dbReference type="Gene3D" id="2.60.120.920">
    <property type="match status" value="1"/>
</dbReference>
<feature type="domain" description="NHR" evidence="2">
    <location>
        <begin position="1"/>
        <end position="162"/>
    </location>
</feature>
<dbReference type="CDD" id="cd01670">
    <property type="entry name" value="Death"/>
    <property type="match status" value="1"/>
</dbReference>
<dbReference type="Pfam" id="PF00531">
    <property type="entry name" value="Death"/>
    <property type="match status" value="1"/>
</dbReference>
<dbReference type="InterPro" id="IPR006573">
    <property type="entry name" value="NHR_dom"/>
</dbReference>
<dbReference type="InterPro" id="IPR043136">
    <property type="entry name" value="B30.2/SPRY_sf"/>
</dbReference>
<protein>
    <submittedName>
        <fullName evidence="3">E3 ubiquitin-protein ligase NEURL1B</fullName>
    </submittedName>
</protein>
<dbReference type="PROSITE" id="PS50017">
    <property type="entry name" value="DEATH_DOMAIN"/>
    <property type="match status" value="1"/>
</dbReference>
<dbReference type="InterPro" id="IPR000488">
    <property type="entry name" value="Death_dom"/>
</dbReference>
<evidence type="ECO:0000313" key="3">
    <source>
        <dbReference type="EMBL" id="KAJ8040709.1"/>
    </source>
</evidence>
<dbReference type="EMBL" id="JAIZAY010000006">
    <property type="protein sequence ID" value="KAJ8040709.1"/>
    <property type="molecule type" value="Genomic_DNA"/>
</dbReference>
<dbReference type="PANTHER" id="PTHR12429:SF8">
    <property type="entry name" value="NEURALIZED-LIKE PROTEIN 2"/>
    <property type="match status" value="1"/>
</dbReference>
<dbReference type="Proteomes" id="UP001152320">
    <property type="component" value="Chromosome 6"/>
</dbReference>
<dbReference type="GO" id="GO:0007165">
    <property type="term" value="P:signal transduction"/>
    <property type="evidence" value="ECO:0007669"/>
    <property type="project" value="InterPro"/>
</dbReference>
<proteinExistence type="predicted"/>
<evidence type="ECO:0000259" key="1">
    <source>
        <dbReference type="PROSITE" id="PS50017"/>
    </source>
</evidence>
<accession>A0A9Q1HC78</accession>
<dbReference type="SUPFAM" id="SSF47986">
    <property type="entry name" value="DEATH domain"/>
    <property type="match status" value="1"/>
</dbReference>
<reference evidence="3" key="1">
    <citation type="submission" date="2021-10" db="EMBL/GenBank/DDBJ databases">
        <title>Tropical sea cucumber genome reveals ecological adaptation and Cuvierian tubules defense mechanism.</title>
        <authorList>
            <person name="Chen T."/>
        </authorList>
    </citation>
    <scope>NUCLEOTIDE SEQUENCE</scope>
    <source>
        <strain evidence="3">Nanhai2018</strain>
        <tissue evidence="3">Muscle</tissue>
    </source>
</reference>
<evidence type="ECO:0000313" key="4">
    <source>
        <dbReference type="Proteomes" id="UP001152320"/>
    </source>
</evidence>
<dbReference type="SMART" id="SM00588">
    <property type="entry name" value="NEUZ"/>
    <property type="match status" value="1"/>
</dbReference>
<gene>
    <name evidence="3" type="ORF">HOLleu_15088</name>
</gene>
<dbReference type="GO" id="GO:0061630">
    <property type="term" value="F:ubiquitin protein ligase activity"/>
    <property type="evidence" value="ECO:0007669"/>
    <property type="project" value="TreeGrafter"/>
</dbReference>